<reference evidence="1 2" key="1">
    <citation type="submission" date="2017-11" db="EMBL/GenBank/DDBJ databases">
        <title>De-novo sequencing of pomegranate (Punica granatum L.) genome.</title>
        <authorList>
            <person name="Akparov Z."/>
            <person name="Amiraslanov A."/>
            <person name="Hajiyeva S."/>
            <person name="Abbasov M."/>
            <person name="Kaur K."/>
            <person name="Hamwieh A."/>
            <person name="Solovyev V."/>
            <person name="Salamov A."/>
            <person name="Braich B."/>
            <person name="Kosarev P."/>
            <person name="Mahmoud A."/>
            <person name="Hajiyev E."/>
            <person name="Babayeva S."/>
            <person name="Izzatullayeva V."/>
            <person name="Mammadov A."/>
            <person name="Mammadov A."/>
            <person name="Sharifova S."/>
            <person name="Ojaghi J."/>
            <person name="Eynullazada K."/>
            <person name="Bayramov B."/>
            <person name="Abdulazimova A."/>
            <person name="Shahmuradov I."/>
        </authorList>
    </citation>
    <scope>NUCLEOTIDE SEQUENCE [LARGE SCALE GENOMIC DNA]</scope>
    <source>
        <strain evidence="2">cv. AG2017</strain>
        <tissue evidence="1">Leaf</tissue>
    </source>
</reference>
<keyword evidence="2" id="KW-1185">Reference proteome</keyword>
<name>A0A2I0LCU6_PUNGR</name>
<protein>
    <submittedName>
        <fullName evidence="1">Uncharacterized protein</fullName>
    </submittedName>
</protein>
<proteinExistence type="predicted"/>
<dbReference type="Proteomes" id="UP000233551">
    <property type="component" value="Unassembled WGS sequence"/>
</dbReference>
<evidence type="ECO:0000313" key="1">
    <source>
        <dbReference type="EMBL" id="PKI78508.1"/>
    </source>
</evidence>
<dbReference type="EMBL" id="PGOL01000047">
    <property type="protein sequence ID" value="PKI78508.1"/>
    <property type="molecule type" value="Genomic_DNA"/>
</dbReference>
<accession>A0A2I0LCU6</accession>
<comment type="caution">
    <text evidence="1">The sequence shown here is derived from an EMBL/GenBank/DDBJ whole genome shotgun (WGS) entry which is preliminary data.</text>
</comment>
<sequence length="121" mass="13530">MNELDLQEWSGWRFGTMHKSAATQVRGKGPGSVVGWNWQMEASSTETNPENGLGRLKAWGRRISQIKWLARWVELALDGLELKKQNENLVGLSLMKSAKLREATVQLNWPDSVGPTQLKGG</sequence>
<evidence type="ECO:0000313" key="2">
    <source>
        <dbReference type="Proteomes" id="UP000233551"/>
    </source>
</evidence>
<organism evidence="1 2">
    <name type="scientific">Punica granatum</name>
    <name type="common">Pomegranate</name>
    <dbReference type="NCBI Taxonomy" id="22663"/>
    <lineage>
        <taxon>Eukaryota</taxon>
        <taxon>Viridiplantae</taxon>
        <taxon>Streptophyta</taxon>
        <taxon>Embryophyta</taxon>
        <taxon>Tracheophyta</taxon>
        <taxon>Spermatophyta</taxon>
        <taxon>Magnoliopsida</taxon>
        <taxon>eudicotyledons</taxon>
        <taxon>Gunneridae</taxon>
        <taxon>Pentapetalae</taxon>
        <taxon>rosids</taxon>
        <taxon>malvids</taxon>
        <taxon>Myrtales</taxon>
        <taxon>Lythraceae</taxon>
        <taxon>Punica</taxon>
    </lineage>
</organism>
<gene>
    <name evidence="1" type="ORF">CRG98_001148</name>
</gene>
<dbReference type="AlphaFoldDB" id="A0A2I0LCU6"/>